<gene>
    <name evidence="1" type="ORF">TorRG33x02_157550</name>
</gene>
<name>A0A2P5ES69_TREOI</name>
<evidence type="ECO:0000313" key="1">
    <source>
        <dbReference type="EMBL" id="PON88389.1"/>
    </source>
</evidence>
<organism evidence="1 2">
    <name type="scientific">Trema orientale</name>
    <name type="common">Charcoal tree</name>
    <name type="synonym">Celtis orientalis</name>
    <dbReference type="NCBI Taxonomy" id="63057"/>
    <lineage>
        <taxon>Eukaryota</taxon>
        <taxon>Viridiplantae</taxon>
        <taxon>Streptophyta</taxon>
        <taxon>Embryophyta</taxon>
        <taxon>Tracheophyta</taxon>
        <taxon>Spermatophyta</taxon>
        <taxon>Magnoliopsida</taxon>
        <taxon>eudicotyledons</taxon>
        <taxon>Gunneridae</taxon>
        <taxon>Pentapetalae</taxon>
        <taxon>rosids</taxon>
        <taxon>fabids</taxon>
        <taxon>Rosales</taxon>
        <taxon>Cannabaceae</taxon>
        <taxon>Trema</taxon>
    </lineage>
</organism>
<keyword evidence="2" id="KW-1185">Reference proteome</keyword>
<dbReference type="InParanoid" id="A0A2P5ES69"/>
<dbReference type="EMBL" id="JXTC01000106">
    <property type="protein sequence ID" value="PON88389.1"/>
    <property type="molecule type" value="Genomic_DNA"/>
</dbReference>
<dbReference type="Proteomes" id="UP000237000">
    <property type="component" value="Unassembled WGS sequence"/>
</dbReference>
<proteinExistence type="predicted"/>
<dbReference type="AlphaFoldDB" id="A0A2P5ES69"/>
<evidence type="ECO:0000313" key="2">
    <source>
        <dbReference type="Proteomes" id="UP000237000"/>
    </source>
</evidence>
<sequence length="73" mass="7810">MVGVSRDTFLTNRTTIGANDVHRVTLQNKILHHGHDANTGYEVAGPSFAQVLGNSATRDQVATNIAPNPQSLL</sequence>
<accession>A0A2P5ES69</accession>
<protein>
    <submittedName>
        <fullName evidence="1">Uncharacterized protein</fullName>
    </submittedName>
</protein>
<reference evidence="2" key="1">
    <citation type="submission" date="2016-06" db="EMBL/GenBank/DDBJ databases">
        <title>Parallel loss of symbiosis genes in relatives of nitrogen-fixing non-legume Parasponia.</title>
        <authorList>
            <person name="Van Velzen R."/>
            <person name="Holmer R."/>
            <person name="Bu F."/>
            <person name="Rutten L."/>
            <person name="Van Zeijl A."/>
            <person name="Liu W."/>
            <person name="Santuari L."/>
            <person name="Cao Q."/>
            <person name="Sharma T."/>
            <person name="Shen D."/>
            <person name="Roswanjaya Y."/>
            <person name="Wardhani T."/>
            <person name="Kalhor M.S."/>
            <person name="Jansen J."/>
            <person name="Van den Hoogen J."/>
            <person name="Gungor B."/>
            <person name="Hartog M."/>
            <person name="Hontelez J."/>
            <person name="Verver J."/>
            <person name="Yang W.-C."/>
            <person name="Schijlen E."/>
            <person name="Repin R."/>
            <person name="Schilthuizen M."/>
            <person name="Schranz E."/>
            <person name="Heidstra R."/>
            <person name="Miyata K."/>
            <person name="Fedorova E."/>
            <person name="Kohlen W."/>
            <person name="Bisseling T."/>
            <person name="Smit S."/>
            <person name="Geurts R."/>
        </authorList>
    </citation>
    <scope>NUCLEOTIDE SEQUENCE [LARGE SCALE GENOMIC DNA]</scope>
    <source>
        <strain evidence="2">cv. RG33-2</strain>
    </source>
</reference>
<comment type="caution">
    <text evidence="1">The sequence shown here is derived from an EMBL/GenBank/DDBJ whole genome shotgun (WGS) entry which is preliminary data.</text>
</comment>